<organism evidence="2 3">
    <name type="scientific">Bifidobacterium merycicum</name>
    <dbReference type="NCBI Taxonomy" id="78345"/>
    <lineage>
        <taxon>Bacteria</taxon>
        <taxon>Bacillati</taxon>
        <taxon>Actinomycetota</taxon>
        <taxon>Actinomycetes</taxon>
        <taxon>Bifidobacteriales</taxon>
        <taxon>Bifidobacteriaceae</taxon>
        <taxon>Bifidobacterium</taxon>
    </lineage>
</organism>
<comment type="caution">
    <text evidence="2">The sequence shown here is derived from an EMBL/GenBank/DDBJ whole genome shotgun (WGS) entry which is preliminary data.</text>
</comment>
<dbReference type="STRING" id="78345.BMERY_0250"/>
<keyword evidence="3" id="KW-1185">Reference proteome</keyword>
<proteinExistence type="predicted"/>
<evidence type="ECO:0000313" key="3">
    <source>
        <dbReference type="Proteomes" id="UP000029060"/>
    </source>
</evidence>
<feature type="compositionally biased region" description="Basic and acidic residues" evidence="1">
    <location>
        <begin position="11"/>
        <end position="24"/>
    </location>
</feature>
<name>A0A087BIG4_9BIFI</name>
<accession>A0A087BIG4</accession>
<evidence type="ECO:0000313" key="2">
    <source>
        <dbReference type="EMBL" id="KFI70814.1"/>
    </source>
</evidence>
<dbReference type="AlphaFoldDB" id="A0A087BIG4"/>
<dbReference type="Pfam" id="PF13328">
    <property type="entry name" value="HD_4"/>
    <property type="match status" value="1"/>
</dbReference>
<dbReference type="OrthoDB" id="9802385at2"/>
<keyword evidence="2" id="KW-0378">Hydrolase</keyword>
<dbReference type="Proteomes" id="UP000029060">
    <property type="component" value="Unassembled WGS sequence"/>
</dbReference>
<gene>
    <name evidence="2" type="ORF">BMERY_0250</name>
</gene>
<reference evidence="2 3" key="1">
    <citation type="submission" date="2014-03" db="EMBL/GenBank/DDBJ databases">
        <title>Genomics of Bifidobacteria.</title>
        <authorList>
            <person name="Ventura M."/>
            <person name="Milani C."/>
            <person name="Lugli G.A."/>
        </authorList>
    </citation>
    <scope>NUCLEOTIDE SEQUENCE [LARGE SCALE GENOMIC DNA]</scope>
    <source>
        <strain evidence="2 3">LMG 11341</strain>
    </source>
</reference>
<dbReference type="Gene3D" id="1.10.3210.10">
    <property type="entry name" value="Hypothetical protein af1432"/>
    <property type="match status" value="1"/>
</dbReference>
<dbReference type="RefSeq" id="WP_051915049.1">
    <property type="nucleotide sequence ID" value="NZ_JGZC01000005.1"/>
</dbReference>
<dbReference type="SUPFAM" id="SSF109604">
    <property type="entry name" value="HD-domain/PDEase-like"/>
    <property type="match status" value="1"/>
</dbReference>
<sequence>MAADGGGAADSESRTMLERAERLARSRHAGQVDKGGMPYWRHPARVSAGCASAEAKIAGWLHDLIEDTETTADELLELGFPPAVVQAVELDTRLDGEDYMAYIHRILAACDADDRQTRQAGRTAREVKMADLRDNMDLGRLRVIREADRRRVTKYRRAYALLAAWTGETVAVGVEGRVSCAS</sequence>
<evidence type="ECO:0000256" key="1">
    <source>
        <dbReference type="SAM" id="MobiDB-lite"/>
    </source>
</evidence>
<dbReference type="eggNOG" id="COG0317">
    <property type="taxonomic scope" value="Bacteria"/>
</dbReference>
<protein>
    <submittedName>
        <fullName evidence="2">Metal dependent phosphohydrolase</fullName>
    </submittedName>
</protein>
<dbReference type="EMBL" id="JGZC01000005">
    <property type="protein sequence ID" value="KFI70814.1"/>
    <property type="molecule type" value="Genomic_DNA"/>
</dbReference>
<feature type="region of interest" description="Disordered" evidence="1">
    <location>
        <begin position="1"/>
        <end position="28"/>
    </location>
</feature>
<dbReference type="GO" id="GO:0016787">
    <property type="term" value="F:hydrolase activity"/>
    <property type="evidence" value="ECO:0007669"/>
    <property type="project" value="UniProtKB-KW"/>
</dbReference>